<dbReference type="GO" id="GO:0046933">
    <property type="term" value="F:proton-transporting ATP synthase activity, rotational mechanism"/>
    <property type="evidence" value="ECO:0007669"/>
    <property type="project" value="InterPro"/>
</dbReference>
<dbReference type="EMBL" id="EF084611">
    <property type="protein sequence ID" value="ABK23923.1"/>
    <property type="molecule type" value="mRNA"/>
</dbReference>
<evidence type="ECO:0000256" key="2">
    <source>
        <dbReference type="ARBA" id="ARBA00007046"/>
    </source>
</evidence>
<dbReference type="AlphaFoldDB" id="A9NTG2"/>
<keyword evidence="5" id="KW-0406">Ion transport</keyword>
<sequence length="256" mass="28006">MDALKQSPMALNVQCAPFVKAVQKVGSGASSHRPSFKSSLIRIGLSRTPNPLASKVPLVGSGHRAHVVMADTTAGSYAEALAGLAQSTKSLDIVNNDIDKLSRFIAYKEFYSFLANPIIKEEKKKSIIKAIADDAKFQPSTLNFLYLLIDNKRMDLIGDIVKEFELAYNKLTDIQLAVVTSVVNLENRHLAEIAKKVQSLTGAKNVRLKTVIDPSLIAGFTIRYGPTGSNIIDMSVKTELEKLASQIGYKERIENV</sequence>
<dbReference type="EMBL" id="EF086834">
    <property type="protein sequence ID" value="ABK26090.1"/>
    <property type="molecule type" value="mRNA"/>
</dbReference>
<name>A9NTG2_PICSI</name>
<dbReference type="OMA" id="FPIRINN"/>
<evidence type="ECO:0008006" key="9">
    <source>
        <dbReference type="Google" id="ProtNLM"/>
    </source>
</evidence>
<dbReference type="SUPFAM" id="SSF47928">
    <property type="entry name" value="N-terminal domain of the delta subunit of the F1F0-ATP synthase"/>
    <property type="match status" value="1"/>
</dbReference>
<dbReference type="Gene3D" id="1.10.520.20">
    <property type="entry name" value="N-terminal domain of the delta subunit of the F1F0-ATP synthase"/>
    <property type="match status" value="1"/>
</dbReference>
<accession>A9NTG2</accession>
<dbReference type="NCBIfam" id="TIGR01145">
    <property type="entry name" value="ATP_synt_delta"/>
    <property type="match status" value="1"/>
</dbReference>
<evidence type="ECO:0000256" key="1">
    <source>
        <dbReference type="ARBA" id="ARBA00004370"/>
    </source>
</evidence>
<proteinExistence type="evidence at transcript level"/>
<dbReference type="Pfam" id="PF00213">
    <property type="entry name" value="OSCP"/>
    <property type="match status" value="1"/>
</dbReference>
<evidence type="ECO:0000313" key="8">
    <source>
        <dbReference type="EMBL" id="ABK23923.1"/>
    </source>
</evidence>
<evidence type="ECO:0000256" key="4">
    <source>
        <dbReference type="ARBA" id="ARBA00022781"/>
    </source>
</evidence>
<comment type="subcellular location">
    <subcellularLocation>
        <location evidence="1">Membrane</location>
    </subcellularLocation>
</comment>
<keyword evidence="3" id="KW-0813">Transport</keyword>
<dbReference type="PRINTS" id="PR00125">
    <property type="entry name" value="ATPASEDELTA"/>
</dbReference>
<dbReference type="HAMAP" id="MF_01416">
    <property type="entry name" value="ATP_synth_delta_bact"/>
    <property type="match status" value="1"/>
</dbReference>
<dbReference type="GO" id="GO:0016020">
    <property type="term" value="C:membrane"/>
    <property type="evidence" value="ECO:0007669"/>
    <property type="project" value="UniProtKB-SubCell"/>
</dbReference>
<comment type="similarity">
    <text evidence="2">Belongs to the ATPase delta chain family.</text>
</comment>
<evidence type="ECO:0000256" key="3">
    <source>
        <dbReference type="ARBA" id="ARBA00022448"/>
    </source>
</evidence>
<evidence type="ECO:0000256" key="7">
    <source>
        <dbReference type="ARBA" id="ARBA00023310"/>
    </source>
</evidence>
<evidence type="ECO:0000256" key="6">
    <source>
        <dbReference type="ARBA" id="ARBA00023136"/>
    </source>
</evidence>
<dbReference type="InterPro" id="IPR000711">
    <property type="entry name" value="ATPase_OSCP/dsu"/>
</dbReference>
<dbReference type="PANTHER" id="PTHR11910">
    <property type="entry name" value="ATP SYNTHASE DELTA CHAIN"/>
    <property type="match status" value="1"/>
</dbReference>
<reference evidence="8" key="1">
    <citation type="journal article" date="2008" name="BMC Genomics">
        <title>A conifer genomics resource of 200,000 spruce (Picea spp.) ESTs and 6,464 high-quality, sequence-finished full-length cDNAs for Sitka spruce (Picea sitchensis).</title>
        <authorList>
            <person name="Ralph S.G."/>
            <person name="Chun H.J."/>
            <person name="Kolosova N."/>
            <person name="Cooper D."/>
            <person name="Oddy C."/>
            <person name="Ritland C.E."/>
            <person name="Kirkpatrick R."/>
            <person name="Moore R."/>
            <person name="Barber S."/>
            <person name="Holt R.A."/>
            <person name="Jones S.J."/>
            <person name="Marra M.A."/>
            <person name="Douglas C.J."/>
            <person name="Ritland K."/>
            <person name="Bohlmann J."/>
        </authorList>
    </citation>
    <scope>NUCLEOTIDE SEQUENCE</scope>
    <source>
        <tissue evidence="8">Green portion of the leader tissue</tissue>
    </source>
</reference>
<keyword evidence="6" id="KW-0472">Membrane</keyword>
<organism evidence="8">
    <name type="scientific">Picea sitchensis</name>
    <name type="common">Sitka spruce</name>
    <name type="synonym">Pinus sitchensis</name>
    <dbReference type="NCBI Taxonomy" id="3332"/>
    <lineage>
        <taxon>Eukaryota</taxon>
        <taxon>Viridiplantae</taxon>
        <taxon>Streptophyta</taxon>
        <taxon>Embryophyta</taxon>
        <taxon>Tracheophyta</taxon>
        <taxon>Spermatophyta</taxon>
        <taxon>Pinopsida</taxon>
        <taxon>Pinidae</taxon>
        <taxon>Conifers I</taxon>
        <taxon>Pinales</taxon>
        <taxon>Pinaceae</taxon>
        <taxon>Picea</taxon>
    </lineage>
</organism>
<dbReference type="InterPro" id="IPR020781">
    <property type="entry name" value="ATPase_OSCP/d_CS"/>
</dbReference>
<evidence type="ECO:0000256" key="5">
    <source>
        <dbReference type="ARBA" id="ARBA00023065"/>
    </source>
</evidence>
<protein>
    <recommendedName>
        <fullName evidence="9">ATP synthase delta chain, chloroplastic</fullName>
    </recommendedName>
</protein>
<dbReference type="InterPro" id="IPR026015">
    <property type="entry name" value="ATP_synth_OSCP/delta_N_sf"/>
</dbReference>
<dbReference type="PROSITE" id="PS00389">
    <property type="entry name" value="ATPASE_DELTA"/>
    <property type="match status" value="1"/>
</dbReference>
<keyword evidence="4" id="KW-0375">Hydrogen ion transport</keyword>
<keyword evidence="7" id="KW-0066">ATP synthesis</keyword>